<protein>
    <recommendedName>
        <fullName evidence="3">Alpha/beta hydrolase domain-containing protein</fullName>
    </recommendedName>
</protein>
<dbReference type="OrthoDB" id="1971292at2"/>
<dbReference type="Pfam" id="PF20091">
    <property type="entry name" value="Abhydrolase_10"/>
    <property type="match status" value="1"/>
</dbReference>
<feature type="compositionally biased region" description="Low complexity" evidence="1">
    <location>
        <begin position="531"/>
        <end position="541"/>
    </location>
</feature>
<organism evidence="4 5">
    <name type="scientific">Georgenia yuyongxinii</name>
    <dbReference type="NCBI Taxonomy" id="2589797"/>
    <lineage>
        <taxon>Bacteria</taxon>
        <taxon>Bacillati</taxon>
        <taxon>Actinomycetota</taxon>
        <taxon>Actinomycetes</taxon>
        <taxon>Micrococcales</taxon>
        <taxon>Bogoriellaceae</taxon>
        <taxon>Georgenia</taxon>
    </lineage>
</organism>
<evidence type="ECO:0000256" key="1">
    <source>
        <dbReference type="SAM" id="MobiDB-lite"/>
    </source>
</evidence>
<keyword evidence="2" id="KW-0732">Signal</keyword>
<dbReference type="Proteomes" id="UP000314616">
    <property type="component" value="Chromosome"/>
</dbReference>
<reference evidence="4 5" key="1">
    <citation type="submission" date="2019-05" db="EMBL/GenBank/DDBJ databases">
        <title>Georgenia *** sp. nov., and Georgenia *** sp. nov., isolated from the intestinal contents of plateau pika (Ochotona curzoniae) in the Qinghai-Tibet plateau of China.</title>
        <authorList>
            <person name="Tian Z."/>
        </authorList>
    </citation>
    <scope>NUCLEOTIDE SEQUENCE [LARGE SCALE GENOMIC DNA]</scope>
    <source>
        <strain evidence="4 5">Z443</strain>
    </source>
</reference>
<dbReference type="RefSeq" id="WP_139926854.1">
    <property type="nucleotide sequence ID" value="NZ_CP040915.1"/>
</dbReference>
<accession>A0A5B8C2C1</accession>
<evidence type="ECO:0000313" key="5">
    <source>
        <dbReference type="Proteomes" id="UP000314616"/>
    </source>
</evidence>
<evidence type="ECO:0000259" key="3">
    <source>
        <dbReference type="Pfam" id="PF20091"/>
    </source>
</evidence>
<proteinExistence type="predicted"/>
<dbReference type="AlphaFoldDB" id="A0A5B8C2C1"/>
<dbReference type="KEGG" id="gyu:FE374_01100"/>
<feature type="domain" description="Alpha/beta hydrolase" evidence="3">
    <location>
        <begin position="53"/>
        <end position="503"/>
    </location>
</feature>
<name>A0A5B8C2C1_9MICO</name>
<evidence type="ECO:0000313" key="4">
    <source>
        <dbReference type="EMBL" id="QDC23412.1"/>
    </source>
</evidence>
<dbReference type="InterPro" id="IPR045394">
    <property type="entry name" value="Abhydrolase_dom"/>
</dbReference>
<feature type="signal peptide" evidence="2">
    <location>
        <begin position="1"/>
        <end position="33"/>
    </location>
</feature>
<feature type="chain" id="PRO_5023069236" description="Alpha/beta hydrolase domain-containing protein" evidence="2">
    <location>
        <begin position="34"/>
        <end position="561"/>
    </location>
</feature>
<gene>
    <name evidence="4" type="ORF">FE374_01100</name>
</gene>
<dbReference type="EMBL" id="CP040915">
    <property type="protein sequence ID" value="QDC23412.1"/>
    <property type="molecule type" value="Genomic_DNA"/>
</dbReference>
<feature type="region of interest" description="Disordered" evidence="1">
    <location>
        <begin position="524"/>
        <end position="561"/>
    </location>
</feature>
<sequence>MTNLLRHRSTRAALAAACVGALGLTLAAAPATAKPGPPQRGPITQSLTAVPEVEGPVAESGSSHMWSTMDRARVPLDLAERGYVEEEFFLSGTANVYDNAGGELSVVTKDVPYVNNILVRRPAKKSDSSGVVLVDILNASNGFPGEDHWRRMWDWAMEEGHTVIGVTSKPIQVDALKNFDAERYADLTWDVEDVEREPIVADPANPGSFNPFMVVPGAEEGLAWDILTQVGTLLDSKEGREVLGGQKAKTVLLMGQSQSGVYLNTYASNFHEAATEANRGPVFDGYLNTVGAVLERPLRQAEKDGFVTVPGSEPGLDVPFITVTSEGDAGLFGAATLAEKDLPDNRRHWQVPSTPHTDLLSTVIPADEEIYQAGRLPNTQVKDPAFREALNPYPLEPTIIAAAESLVSWAKKGHEAAPSQWFDQAGGALVRDEHGNVTGGVRYGLIEHPLGRYLGAAAPGAVYGSADLISAEEFARTYGTREAYLELIAEFDAGQIEAGYLTEWGAEYFQGVANTLLDRIGVPASADDDAAGTPPGHDGTPPGHGGTAPGHGGTAPGQAKK</sequence>
<feature type="compositionally biased region" description="Gly residues" evidence="1">
    <location>
        <begin position="542"/>
        <end position="555"/>
    </location>
</feature>
<evidence type="ECO:0000256" key="2">
    <source>
        <dbReference type="SAM" id="SignalP"/>
    </source>
</evidence>